<comment type="caution">
    <text evidence="3">The sequence shown here is derived from an EMBL/GenBank/DDBJ whole genome shotgun (WGS) entry which is preliminary data.</text>
</comment>
<dbReference type="EMBL" id="CABFNS010000833">
    <property type="protein sequence ID" value="VUC31730.1"/>
    <property type="molecule type" value="Genomic_DNA"/>
</dbReference>
<evidence type="ECO:0000256" key="2">
    <source>
        <dbReference type="SAM" id="SignalP"/>
    </source>
</evidence>
<evidence type="ECO:0000313" key="3">
    <source>
        <dbReference type="EMBL" id="VUC31730.1"/>
    </source>
</evidence>
<name>A0ABY6UKD4_BIOOC</name>
<gene>
    <name evidence="3" type="ORF">CLO192961_LOCUS305727</name>
</gene>
<sequence>MKSNPLLLLLAQGFAAVAVERTGKSMSSKTDPTPKVIWGSCSNDMCTYDYWTSAGTRHNKKKDDMPLWRLVTNTKKCPGDTKCKSINCLATKAHEVSCDVAGKNKRNVGGKNKRNAGGKKKRNIGRERKHQLRNRI</sequence>
<evidence type="ECO:0000256" key="1">
    <source>
        <dbReference type="SAM" id="MobiDB-lite"/>
    </source>
</evidence>
<evidence type="ECO:0000313" key="4">
    <source>
        <dbReference type="Proteomes" id="UP000766486"/>
    </source>
</evidence>
<feature type="region of interest" description="Disordered" evidence="1">
    <location>
        <begin position="103"/>
        <end position="136"/>
    </location>
</feature>
<keyword evidence="2" id="KW-0732">Signal</keyword>
<evidence type="ECO:0008006" key="5">
    <source>
        <dbReference type="Google" id="ProtNLM"/>
    </source>
</evidence>
<keyword evidence="4" id="KW-1185">Reference proteome</keyword>
<dbReference type="Proteomes" id="UP000766486">
    <property type="component" value="Unassembled WGS sequence"/>
</dbReference>
<feature type="chain" id="PRO_5045622580" description="Secreted protein" evidence="2">
    <location>
        <begin position="20"/>
        <end position="136"/>
    </location>
</feature>
<reference evidence="3 4" key="1">
    <citation type="submission" date="2019-06" db="EMBL/GenBank/DDBJ databases">
        <authorList>
            <person name="Broberg M."/>
        </authorList>
    </citation>
    <scope>NUCLEOTIDE SEQUENCE [LARGE SCALE GENOMIC DNA]</scope>
</reference>
<protein>
    <recommendedName>
        <fullName evidence="5">Secreted protein</fullName>
    </recommendedName>
</protein>
<feature type="signal peptide" evidence="2">
    <location>
        <begin position="1"/>
        <end position="19"/>
    </location>
</feature>
<proteinExistence type="predicted"/>
<organism evidence="3 4">
    <name type="scientific">Bionectria ochroleuca</name>
    <name type="common">Gliocladium roseum</name>
    <dbReference type="NCBI Taxonomy" id="29856"/>
    <lineage>
        <taxon>Eukaryota</taxon>
        <taxon>Fungi</taxon>
        <taxon>Dikarya</taxon>
        <taxon>Ascomycota</taxon>
        <taxon>Pezizomycotina</taxon>
        <taxon>Sordariomycetes</taxon>
        <taxon>Hypocreomycetidae</taxon>
        <taxon>Hypocreales</taxon>
        <taxon>Bionectriaceae</taxon>
        <taxon>Clonostachys</taxon>
    </lineage>
</organism>
<accession>A0ABY6UKD4</accession>